<evidence type="ECO:0000313" key="2">
    <source>
        <dbReference type="Proteomes" id="UP000447434"/>
    </source>
</evidence>
<dbReference type="AlphaFoldDB" id="A0A6A4R433"/>
<keyword evidence="2" id="KW-1185">Reference proteome</keyword>
<evidence type="ECO:0000313" key="1">
    <source>
        <dbReference type="EMBL" id="KAE9621655.1"/>
    </source>
</evidence>
<reference evidence="2" key="1">
    <citation type="journal article" date="2020" name="Nat. Commun.">
        <title>Genome sequence of the cluster root forming white lupin.</title>
        <authorList>
            <person name="Hufnagel B."/>
            <person name="Marques A."/>
            <person name="Soriano A."/>
            <person name="Marques L."/>
            <person name="Divol F."/>
            <person name="Doumas P."/>
            <person name="Sallet E."/>
            <person name="Mancinotti D."/>
            <person name="Carrere S."/>
            <person name="Marande W."/>
            <person name="Arribat S."/>
            <person name="Keller J."/>
            <person name="Huneau C."/>
            <person name="Blein T."/>
            <person name="Aime D."/>
            <person name="Laguerre M."/>
            <person name="Taylor J."/>
            <person name="Schubert V."/>
            <person name="Nelson M."/>
            <person name="Geu-Flores F."/>
            <person name="Crespi M."/>
            <person name="Gallardo-Guerrero K."/>
            <person name="Delaux P.-M."/>
            <person name="Salse J."/>
            <person name="Berges H."/>
            <person name="Guyot R."/>
            <person name="Gouzy J."/>
            <person name="Peret B."/>
        </authorList>
    </citation>
    <scope>NUCLEOTIDE SEQUENCE [LARGE SCALE GENOMIC DNA]</scope>
    <source>
        <strain evidence="2">cv. Amiga</strain>
    </source>
</reference>
<dbReference type="EMBL" id="WOCE01000001">
    <property type="protein sequence ID" value="KAE9621655.1"/>
    <property type="molecule type" value="Genomic_DNA"/>
</dbReference>
<organism evidence="1 2">
    <name type="scientific">Lupinus albus</name>
    <name type="common">White lupine</name>
    <name type="synonym">Lupinus termis</name>
    <dbReference type="NCBI Taxonomy" id="3870"/>
    <lineage>
        <taxon>Eukaryota</taxon>
        <taxon>Viridiplantae</taxon>
        <taxon>Streptophyta</taxon>
        <taxon>Embryophyta</taxon>
        <taxon>Tracheophyta</taxon>
        <taxon>Spermatophyta</taxon>
        <taxon>Magnoliopsida</taxon>
        <taxon>eudicotyledons</taxon>
        <taxon>Gunneridae</taxon>
        <taxon>Pentapetalae</taxon>
        <taxon>rosids</taxon>
        <taxon>fabids</taxon>
        <taxon>Fabales</taxon>
        <taxon>Fabaceae</taxon>
        <taxon>Papilionoideae</taxon>
        <taxon>50 kb inversion clade</taxon>
        <taxon>genistoids sensu lato</taxon>
        <taxon>core genistoids</taxon>
        <taxon>Genisteae</taxon>
        <taxon>Lupinus</taxon>
    </lineage>
</organism>
<sequence>MSSNRRGCKFKTTLNTLLQEQPNASLAQCSCNKGNNDMWDIESDLETRSKRNKEKEEIVLHLICWGTCWS</sequence>
<proteinExistence type="predicted"/>
<gene>
    <name evidence="1" type="ORF">Lalb_Chr01g0017071</name>
</gene>
<dbReference type="Proteomes" id="UP000447434">
    <property type="component" value="Chromosome 1"/>
</dbReference>
<accession>A0A6A4R433</accession>
<name>A0A6A4R433_LUPAL</name>
<comment type="caution">
    <text evidence="1">The sequence shown here is derived from an EMBL/GenBank/DDBJ whole genome shotgun (WGS) entry which is preliminary data.</text>
</comment>
<protein>
    <submittedName>
        <fullName evidence="1">Uncharacterized protein</fullName>
    </submittedName>
</protein>